<protein>
    <submittedName>
        <fullName evidence="2">Uncharacterized protein</fullName>
    </submittedName>
</protein>
<accession>A0ABU6KMZ3</accession>
<gene>
    <name evidence="2" type="ORF">QGM71_21130</name>
</gene>
<feature type="compositionally biased region" description="Basic and acidic residues" evidence="1">
    <location>
        <begin position="31"/>
        <end position="51"/>
    </location>
</feature>
<dbReference type="Proteomes" id="UP001335737">
    <property type="component" value="Unassembled WGS sequence"/>
</dbReference>
<evidence type="ECO:0000313" key="2">
    <source>
        <dbReference type="EMBL" id="MEC5425959.1"/>
    </source>
</evidence>
<evidence type="ECO:0000313" key="3">
    <source>
        <dbReference type="Proteomes" id="UP001335737"/>
    </source>
</evidence>
<proteinExistence type="predicted"/>
<evidence type="ECO:0000256" key="1">
    <source>
        <dbReference type="SAM" id="MobiDB-lite"/>
    </source>
</evidence>
<sequence length="51" mass="6058">MHYENNKDNPNQSQTSKSKKKERNQQANNKNGKETVLSEKLRYKNADEIYD</sequence>
<organism evidence="2 3">
    <name type="scientific">Virgibacillus tibetensis</name>
    <dbReference type="NCBI Taxonomy" id="3042313"/>
    <lineage>
        <taxon>Bacteria</taxon>
        <taxon>Bacillati</taxon>
        <taxon>Bacillota</taxon>
        <taxon>Bacilli</taxon>
        <taxon>Bacillales</taxon>
        <taxon>Bacillaceae</taxon>
        <taxon>Virgibacillus</taxon>
    </lineage>
</organism>
<feature type="region of interest" description="Disordered" evidence="1">
    <location>
        <begin position="1"/>
        <end position="51"/>
    </location>
</feature>
<dbReference type="EMBL" id="JARZFX010000024">
    <property type="protein sequence ID" value="MEC5425959.1"/>
    <property type="molecule type" value="Genomic_DNA"/>
</dbReference>
<keyword evidence="3" id="KW-1185">Reference proteome</keyword>
<comment type="caution">
    <text evidence="2">The sequence shown here is derived from an EMBL/GenBank/DDBJ whole genome shotgun (WGS) entry which is preliminary data.</text>
</comment>
<name>A0ABU6KMZ3_9BACI</name>
<dbReference type="RefSeq" id="WP_327609492.1">
    <property type="nucleotide sequence ID" value="NZ_JARZFX010000024.1"/>
</dbReference>
<reference evidence="2 3" key="1">
    <citation type="journal article" date="2024" name="Int. J. Syst. Evol. Microbiol.">
        <title>Virgibacillus tibetensis sp. nov., isolated from salt lake on the Tibetan Plateau of China.</title>
        <authorList>
            <person name="Phurbu D."/>
            <person name="Liu Z.-X."/>
            <person name="Wang R."/>
            <person name="Zheng Y.-Y."/>
            <person name="Liu H.-C."/>
            <person name="Zhou Y.-G."/>
            <person name="Yu Y.-J."/>
            <person name="Li A.-H."/>
        </authorList>
    </citation>
    <scope>NUCLEOTIDE SEQUENCE [LARGE SCALE GENOMIC DNA]</scope>
    <source>
        <strain evidence="2 3">C22-A2</strain>
    </source>
</reference>